<keyword evidence="2" id="KW-0132">Cell division</keyword>
<dbReference type="GO" id="GO:0006281">
    <property type="term" value="P:DNA repair"/>
    <property type="evidence" value="ECO:0007669"/>
    <property type="project" value="TreeGrafter"/>
</dbReference>
<reference evidence="7 8" key="1">
    <citation type="submission" date="2019-07" db="EMBL/GenBank/DDBJ databases">
        <title>Genome assembly of two rare yeast pathogens: Diutina rugosa and Trichomonascus ciferrii.</title>
        <authorList>
            <person name="Mixao V."/>
            <person name="Saus E."/>
            <person name="Hansen A."/>
            <person name="Lass-Flor C."/>
            <person name="Gabaldon T."/>
        </authorList>
    </citation>
    <scope>NUCLEOTIDE SEQUENCE [LARGE SCALE GENOMIC DNA]</scope>
    <source>
        <strain evidence="7 8">CBS 613</strain>
    </source>
</reference>
<dbReference type="Proteomes" id="UP000449547">
    <property type="component" value="Unassembled WGS sequence"/>
</dbReference>
<evidence type="ECO:0008006" key="9">
    <source>
        <dbReference type="Google" id="ProtNLM"/>
    </source>
</evidence>
<feature type="region of interest" description="Disordered" evidence="6">
    <location>
        <begin position="1107"/>
        <end position="1176"/>
    </location>
</feature>
<keyword evidence="4" id="KW-0539">Nucleus</keyword>
<dbReference type="OMA" id="YPPAYNM"/>
<comment type="caution">
    <text evidence="7">The sequence shown here is derived from an EMBL/GenBank/DDBJ whole genome shotgun (WGS) entry which is preliminary data.</text>
</comment>
<dbReference type="RefSeq" id="XP_034009741.1">
    <property type="nucleotide sequence ID" value="XM_034158503.1"/>
</dbReference>
<evidence type="ECO:0000256" key="4">
    <source>
        <dbReference type="ARBA" id="ARBA00023242"/>
    </source>
</evidence>
<dbReference type="Pfam" id="PF20168">
    <property type="entry name" value="PDS5"/>
    <property type="match status" value="1"/>
</dbReference>
<evidence type="ECO:0000256" key="6">
    <source>
        <dbReference type="SAM" id="MobiDB-lite"/>
    </source>
</evidence>
<dbReference type="Gene3D" id="1.25.10.10">
    <property type="entry name" value="Leucine-rich Repeat Variant"/>
    <property type="match status" value="1"/>
</dbReference>
<feature type="compositionally biased region" description="Acidic residues" evidence="6">
    <location>
        <begin position="1158"/>
        <end position="1176"/>
    </location>
</feature>
<dbReference type="GeneID" id="54784163"/>
<dbReference type="EMBL" id="SWFT01000161">
    <property type="protein sequence ID" value="KAA8896999.1"/>
    <property type="molecule type" value="Genomic_DNA"/>
</dbReference>
<dbReference type="AlphaFoldDB" id="A0A642UK78"/>
<sequence length="1176" mass="133049">MVLEFSEPLIGTVKEPIDTGTLVDRLTRLHKELSSVEPSRESLDEYSSVAKDLANSKLLKHQSPGVVAYTCCCICDILQIHAPDAPYTASQLTSIFKALTSQLSRLGNGPDAPYAPQYEYILRSLTDVESISLITDTGSNASDLIEAMFTTIYHAAARKLDRRLTIKAAGMLAEIVAEAETIPHEVMDMIMAPFSKDPFANDKSINIGFQISVHICESNVDRMQRLVSQYFSEMLYSEGERVESGEKKARKALNRIHHLCEQLWKFVPEILESVMSLLDDELNADDPEIREMATHTLGTIIGSPNYIEAQPVSKVNFFVVYPQVWVSWLSKVTDSSVAVRTAWVDTIDLVMANSNAQASEVWDRLSRCFAKALRDSSDSVRGSAWQALSSMPYRVTRRLIDPSWVDTVLQECRDKNSKIRSTAIAVASETYNQAEENADPNPDLDQIPSELLHLYYINDRLVDAQVDIAWFESIVPLTMATTPRVQRILSVWKNLDPRARDALEASMDRQRQLAPVVSTFIEMGQSNAKNGDVDSERVAKVVNWLSTQLPQEWKPREGLDRLYRKGTPRHWFLLRQCMDPVSSLTTIRQSLTELESKITDPDTRLCVRVLVLRSASIMFNKSNVAEIISSASRSPEARQVLSLMTTKAPTLVESHLDDLWERVRRGETGANLEALYHYAVSRFEFDIDATTVKMLADLSVTGSEDDATNAIKLLALSRKTMAIREVIQRIHPLNPSDPHFTTHLATWAQLVLVESEAVSPYANEVASVLVSILMETQEREDMIDADEVIKQKSLSLRIMVNRLLGLVEDGRYPSRELEAQCKPVMQLLTSLIGHSGEIVPESSANYPTPPSHRQQLRLTAGELILQLAEVPVYDSLVSPTSLRRLTVLLMDKSQDVRQGFLQALNQRVMERKLDRRFIAIGFYTAFETDPELAKQARMWISSLFKRQSSHKWEKTLATVVYFLAHDEKFSEYLEDESGEVTNESLLHGCQYVAIVLRYFIQLIAQQENISLLYYLASRIKQYRDISVDTALYQSRPLPLEARKLYIVAETAQYLLLKWAEQHSWPLTSYPQKIKLDANMFVPMASTEEVHDVITTVFVPESVQQKLDRRKSTKRVRADKPTKAASGARKKARVEAAPLEPSRRSTRHTKQVDYHETTAADDDSDDDDDNDDDDDDY</sequence>
<dbReference type="OrthoDB" id="200660at2759"/>
<accession>A0A642UK78</accession>
<dbReference type="InterPro" id="IPR039776">
    <property type="entry name" value="Pds5"/>
</dbReference>
<protein>
    <recommendedName>
        <fullName evidence="9">Sister chromatid cohesion protein</fullName>
    </recommendedName>
</protein>
<name>A0A642UK78_DIURU</name>
<evidence type="ECO:0000256" key="5">
    <source>
        <dbReference type="ARBA" id="ARBA00023306"/>
    </source>
</evidence>
<dbReference type="GO" id="GO:0051301">
    <property type="term" value="P:cell division"/>
    <property type="evidence" value="ECO:0007669"/>
    <property type="project" value="UniProtKB-KW"/>
</dbReference>
<dbReference type="InterPro" id="IPR016024">
    <property type="entry name" value="ARM-type_fold"/>
</dbReference>
<dbReference type="InterPro" id="IPR011989">
    <property type="entry name" value="ARM-like"/>
</dbReference>
<evidence type="ECO:0000313" key="8">
    <source>
        <dbReference type="Proteomes" id="UP000449547"/>
    </source>
</evidence>
<organism evidence="7 8">
    <name type="scientific">Diutina rugosa</name>
    <name type="common">Yeast</name>
    <name type="synonym">Candida rugosa</name>
    <dbReference type="NCBI Taxonomy" id="5481"/>
    <lineage>
        <taxon>Eukaryota</taxon>
        <taxon>Fungi</taxon>
        <taxon>Dikarya</taxon>
        <taxon>Ascomycota</taxon>
        <taxon>Saccharomycotina</taxon>
        <taxon>Pichiomycetes</taxon>
        <taxon>Debaryomycetaceae</taxon>
        <taxon>Diutina</taxon>
    </lineage>
</organism>
<keyword evidence="8" id="KW-1185">Reference proteome</keyword>
<dbReference type="GO" id="GO:0007064">
    <property type="term" value="P:mitotic sister chromatid cohesion"/>
    <property type="evidence" value="ECO:0007669"/>
    <property type="project" value="InterPro"/>
</dbReference>
<dbReference type="CDD" id="cd19953">
    <property type="entry name" value="PDS5"/>
    <property type="match status" value="1"/>
</dbReference>
<dbReference type="PANTHER" id="PTHR12663:SF0">
    <property type="entry name" value="PRECOCIOUS DISSOCIATION OF SISTERS 5, ISOFORM A"/>
    <property type="match status" value="1"/>
</dbReference>
<evidence type="ECO:0000256" key="2">
    <source>
        <dbReference type="ARBA" id="ARBA00022618"/>
    </source>
</evidence>
<proteinExistence type="predicted"/>
<keyword evidence="5" id="KW-0131">Cell cycle</keyword>
<evidence type="ECO:0000256" key="1">
    <source>
        <dbReference type="ARBA" id="ARBA00004123"/>
    </source>
</evidence>
<evidence type="ECO:0000313" key="7">
    <source>
        <dbReference type="EMBL" id="KAA8896999.1"/>
    </source>
</evidence>
<keyword evidence="3" id="KW-0498">Mitosis</keyword>
<dbReference type="GO" id="GO:0005634">
    <property type="term" value="C:nucleus"/>
    <property type="evidence" value="ECO:0007669"/>
    <property type="project" value="UniProtKB-SubCell"/>
</dbReference>
<dbReference type="SUPFAM" id="SSF48371">
    <property type="entry name" value="ARM repeat"/>
    <property type="match status" value="1"/>
</dbReference>
<dbReference type="GO" id="GO:0000785">
    <property type="term" value="C:chromatin"/>
    <property type="evidence" value="ECO:0007669"/>
    <property type="project" value="TreeGrafter"/>
</dbReference>
<comment type="subcellular location">
    <subcellularLocation>
        <location evidence="1">Nucleus</location>
    </subcellularLocation>
</comment>
<gene>
    <name evidence="7" type="ORF">DIURU_005512</name>
</gene>
<dbReference type="VEuPathDB" id="FungiDB:DIURU_005512"/>
<evidence type="ECO:0000256" key="3">
    <source>
        <dbReference type="ARBA" id="ARBA00022776"/>
    </source>
</evidence>
<dbReference type="PANTHER" id="PTHR12663">
    <property type="entry name" value="ANDROGEN INDUCED INHIBITOR OF PROLIFERATION AS3 / PDS5-RELATED"/>
    <property type="match status" value="1"/>
</dbReference>